<evidence type="ECO:0000256" key="1">
    <source>
        <dbReference type="SAM" id="MobiDB-lite"/>
    </source>
</evidence>
<accession>A0A561Q0J3</accession>
<comment type="caution">
    <text evidence="2">The sequence shown here is derived from an EMBL/GenBank/DDBJ whole genome shotgun (WGS) entry which is preliminary data.</text>
</comment>
<feature type="region of interest" description="Disordered" evidence="1">
    <location>
        <begin position="1"/>
        <end position="56"/>
    </location>
</feature>
<evidence type="ECO:0000313" key="3">
    <source>
        <dbReference type="Proteomes" id="UP000320653"/>
    </source>
</evidence>
<protein>
    <submittedName>
        <fullName evidence="2">Uncharacterized protein</fullName>
    </submittedName>
</protein>
<keyword evidence="3" id="KW-1185">Reference proteome</keyword>
<organism evidence="2 3">
    <name type="scientific">Neorhizobium alkalisoli</name>
    <dbReference type="NCBI Taxonomy" id="528178"/>
    <lineage>
        <taxon>Bacteria</taxon>
        <taxon>Pseudomonadati</taxon>
        <taxon>Pseudomonadota</taxon>
        <taxon>Alphaproteobacteria</taxon>
        <taxon>Hyphomicrobiales</taxon>
        <taxon>Rhizobiaceae</taxon>
        <taxon>Rhizobium/Agrobacterium group</taxon>
        <taxon>Neorhizobium</taxon>
    </lineage>
</organism>
<name>A0A561Q0J3_9HYPH</name>
<gene>
    <name evidence="2" type="ORF">FHW37_11839</name>
</gene>
<sequence>MTRETPEGSAAGEAATQGKSLGSALDEVGWTPVGKRIKVKTGKDQPPLSKRDGGAV</sequence>
<dbReference type="Proteomes" id="UP000320653">
    <property type="component" value="Unassembled WGS sequence"/>
</dbReference>
<dbReference type="EMBL" id="VIWP01000018">
    <property type="protein sequence ID" value="TWF43887.1"/>
    <property type="molecule type" value="Genomic_DNA"/>
</dbReference>
<evidence type="ECO:0000313" key="2">
    <source>
        <dbReference type="EMBL" id="TWF43887.1"/>
    </source>
</evidence>
<dbReference type="AlphaFoldDB" id="A0A561Q0J3"/>
<proteinExistence type="predicted"/>
<reference evidence="2 3" key="1">
    <citation type="submission" date="2019-06" db="EMBL/GenBank/DDBJ databases">
        <title>Sorghum-associated microbial communities from plants grown in Nebraska, USA.</title>
        <authorList>
            <person name="Schachtman D."/>
        </authorList>
    </citation>
    <scope>NUCLEOTIDE SEQUENCE [LARGE SCALE GENOMIC DNA]</scope>
    <source>
        <strain evidence="2 3">1225</strain>
    </source>
</reference>